<organism evidence="8 9">
    <name type="scientific">Tepidibacter thalassicus DSM 15285</name>
    <dbReference type="NCBI Taxonomy" id="1123350"/>
    <lineage>
        <taxon>Bacteria</taxon>
        <taxon>Bacillati</taxon>
        <taxon>Bacillota</taxon>
        <taxon>Clostridia</taxon>
        <taxon>Peptostreptococcales</taxon>
        <taxon>Peptostreptococcaceae</taxon>
        <taxon>Tepidibacter</taxon>
    </lineage>
</organism>
<dbReference type="Pfam" id="PF03734">
    <property type="entry name" value="YkuD"/>
    <property type="match status" value="1"/>
</dbReference>
<comment type="pathway">
    <text evidence="1 6">Cell wall biogenesis; peptidoglycan biosynthesis.</text>
</comment>
<dbReference type="InterPro" id="IPR038063">
    <property type="entry name" value="Transpep_catalytic_dom"/>
</dbReference>
<feature type="active site" description="Nucleophile" evidence="6">
    <location>
        <position position="257"/>
    </location>
</feature>
<evidence type="ECO:0000313" key="8">
    <source>
        <dbReference type="EMBL" id="SHH02929.1"/>
    </source>
</evidence>
<dbReference type="InterPro" id="IPR005490">
    <property type="entry name" value="LD_TPept_cat_dom"/>
</dbReference>
<dbReference type="PROSITE" id="PS52029">
    <property type="entry name" value="LD_TPASE"/>
    <property type="match status" value="1"/>
</dbReference>
<evidence type="ECO:0000256" key="6">
    <source>
        <dbReference type="PROSITE-ProRule" id="PRU01373"/>
    </source>
</evidence>
<keyword evidence="2" id="KW-0808">Transferase</keyword>
<accession>A0A1M5PMY0</accession>
<feature type="active site" description="Proton donor/acceptor" evidence="6">
    <location>
        <position position="233"/>
    </location>
</feature>
<evidence type="ECO:0000259" key="7">
    <source>
        <dbReference type="PROSITE" id="PS52029"/>
    </source>
</evidence>
<keyword evidence="4 6" id="KW-0573">Peptidoglycan synthesis</keyword>
<dbReference type="AlphaFoldDB" id="A0A1M5PMY0"/>
<gene>
    <name evidence="8" type="ORF">SAMN02744040_00584</name>
</gene>
<dbReference type="PANTHER" id="PTHR30582:SF2">
    <property type="entry name" value="L,D-TRANSPEPTIDASE YCIB-RELATED"/>
    <property type="match status" value="1"/>
</dbReference>
<feature type="domain" description="L,D-TPase catalytic" evidence="7">
    <location>
        <begin position="159"/>
        <end position="281"/>
    </location>
</feature>
<reference evidence="9" key="1">
    <citation type="submission" date="2016-11" db="EMBL/GenBank/DDBJ databases">
        <authorList>
            <person name="Varghese N."/>
            <person name="Submissions S."/>
        </authorList>
    </citation>
    <scope>NUCLEOTIDE SEQUENCE [LARGE SCALE GENOMIC DNA]</scope>
    <source>
        <strain evidence="9">DSM 15285</strain>
    </source>
</reference>
<evidence type="ECO:0000256" key="4">
    <source>
        <dbReference type="ARBA" id="ARBA00022984"/>
    </source>
</evidence>
<proteinExistence type="predicted"/>
<dbReference type="GO" id="GO:0008360">
    <property type="term" value="P:regulation of cell shape"/>
    <property type="evidence" value="ECO:0007669"/>
    <property type="project" value="UniProtKB-UniRule"/>
</dbReference>
<keyword evidence="3 6" id="KW-0133">Cell shape</keyword>
<evidence type="ECO:0000313" key="9">
    <source>
        <dbReference type="Proteomes" id="UP000242520"/>
    </source>
</evidence>
<dbReference type="GO" id="GO:0005576">
    <property type="term" value="C:extracellular region"/>
    <property type="evidence" value="ECO:0007669"/>
    <property type="project" value="TreeGrafter"/>
</dbReference>
<dbReference type="GO" id="GO:0016740">
    <property type="term" value="F:transferase activity"/>
    <property type="evidence" value="ECO:0007669"/>
    <property type="project" value="UniProtKB-KW"/>
</dbReference>
<name>A0A1M5PMY0_9FIRM</name>
<evidence type="ECO:0000256" key="5">
    <source>
        <dbReference type="ARBA" id="ARBA00023316"/>
    </source>
</evidence>
<dbReference type="CDD" id="cd16913">
    <property type="entry name" value="YkuD_like"/>
    <property type="match status" value="1"/>
</dbReference>
<dbReference type="SUPFAM" id="SSF141523">
    <property type="entry name" value="L,D-transpeptidase catalytic domain-like"/>
    <property type="match status" value="1"/>
</dbReference>
<evidence type="ECO:0000256" key="2">
    <source>
        <dbReference type="ARBA" id="ARBA00022679"/>
    </source>
</evidence>
<dbReference type="EMBL" id="FQXH01000006">
    <property type="protein sequence ID" value="SHH02929.1"/>
    <property type="molecule type" value="Genomic_DNA"/>
</dbReference>
<evidence type="ECO:0000256" key="1">
    <source>
        <dbReference type="ARBA" id="ARBA00004752"/>
    </source>
</evidence>
<dbReference type="OrthoDB" id="177750at2"/>
<dbReference type="RefSeq" id="WP_084601909.1">
    <property type="nucleotide sequence ID" value="NZ_FQXH01000006.1"/>
</dbReference>
<dbReference type="GO" id="GO:0071555">
    <property type="term" value="P:cell wall organization"/>
    <property type="evidence" value="ECO:0007669"/>
    <property type="project" value="UniProtKB-UniRule"/>
</dbReference>
<keyword evidence="9" id="KW-1185">Reference proteome</keyword>
<dbReference type="GO" id="GO:0071972">
    <property type="term" value="F:peptidoglycan L,D-transpeptidase activity"/>
    <property type="evidence" value="ECO:0007669"/>
    <property type="project" value="TreeGrafter"/>
</dbReference>
<protein>
    <submittedName>
        <fullName evidence="8">L,D-transpeptidase catalytic domain</fullName>
    </submittedName>
</protein>
<dbReference type="Proteomes" id="UP000242520">
    <property type="component" value="Unassembled WGS sequence"/>
</dbReference>
<dbReference type="GO" id="GO:0018104">
    <property type="term" value="P:peptidoglycan-protein cross-linking"/>
    <property type="evidence" value="ECO:0007669"/>
    <property type="project" value="TreeGrafter"/>
</dbReference>
<dbReference type="STRING" id="1123350.SAMN02744040_00584"/>
<dbReference type="UniPathway" id="UPA00219"/>
<dbReference type="PANTHER" id="PTHR30582">
    <property type="entry name" value="L,D-TRANSPEPTIDASE"/>
    <property type="match status" value="1"/>
</dbReference>
<dbReference type="InterPro" id="IPR050979">
    <property type="entry name" value="LD-transpeptidase"/>
</dbReference>
<dbReference type="Gene3D" id="2.40.440.10">
    <property type="entry name" value="L,D-transpeptidase catalytic domain-like"/>
    <property type="match status" value="1"/>
</dbReference>
<evidence type="ECO:0000256" key="3">
    <source>
        <dbReference type="ARBA" id="ARBA00022960"/>
    </source>
</evidence>
<sequence length="281" mass="32804">MLDKFRVYVFFTIFFVLILFQNQFLFSNIAYSSEKDSSKFSINLVNVNKNKCEPVGTVLKFKAICEGEDLKYKWSIYRNSNEIYTKEYSKDNLFEYPTTEIGVYKVGVAVQDKSGKILRTESEEVNVVDKVKLYSKKDLEKENIEKFVNNKDFSSKTDYFIWVNTEKNLVYIFKGKIHKWVLEKTMVCTDGKSSTPTVKGNFTINGRAPWLVSYNKKVKAKYKVRFYENYYFHSILYDSKGEKVIDSRLGKSISHGCIRLSVENAKWIYDNISDGTGVYIN</sequence>
<keyword evidence="5 6" id="KW-0961">Cell wall biogenesis/degradation</keyword>